<keyword evidence="8" id="KW-1185">Reference proteome</keyword>
<comment type="similarity">
    <text evidence="6">Belongs to the class I-like SAM-binding methyltransferase superfamily. C5-methyltransferase family.</text>
</comment>
<protein>
    <recommendedName>
        <fullName evidence="1">DNA (cytosine-5-)-methyltransferase</fullName>
        <ecNumber evidence="1">2.1.1.37</ecNumber>
    </recommendedName>
</protein>
<dbReference type="GO" id="GO:0032259">
    <property type="term" value="P:methylation"/>
    <property type="evidence" value="ECO:0007669"/>
    <property type="project" value="UniProtKB-KW"/>
</dbReference>
<evidence type="ECO:0000256" key="3">
    <source>
        <dbReference type="ARBA" id="ARBA00022679"/>
    </source>
</evidence>
<feature type="active site" evidence="6">
    <location>
        <position position="85"/>
    </location>
</feature>
<name>A0ABR8EEX4_9CYAN</name>
<dbReference type="Gene3D" id="3.90.120.10">
    <property type="entry name" value="DNA Methylase, subunit A, domain 2"/>
    <property type="match status" value="1"/>
</dbReference>
<keyword evidence="4 6" id="KW-0949">S-adenosyl-L-methionine</keyword>
<evidence type="ECO:0000313" key="7">
    <source>
        <dbReference type="EMBL" id="MBD2544290.1"/>
    </source>
</evidence>
<dbReference type="PANTHER" id="PTHR10629">
    <property type="entry name" value="CYTOSINE-SPECIFIC METHYLTRANSFERASE"/>
    <property type="match status" value="1"/>
</dbReference>
<dbReference type="GO" id="GO:0008168">
    <property type="term" value="F:methyltransferase activity"/>
    <property type="evidence" value="ECO:0007669"/>
    <property type="project" value="UniProtKB-KW"/>
</dbReference>
<dbReference type="EMBL" id="JACJSK010000011">
    <property type="protein sequence ID" value="MBD2544290.1"/>
    <property type="molecule type" value="Genomic_DNA"/>
</dbReference>
<reference evidence="7 8" key="1">
    <citation type="journal article" date="2020" name="ISME J.">
        <title>Comparative genomics reveals insights into cyanobacterial evolution and habitat adaptation.</title>
        <authorList>
            <person name="Chen M.Y."/>
            <person name="Teng W.K."/>
            <person name="Zhao L."/>
            <person name="Hu C.X."/>
            <person name="Zhou Y.K."/>
            <person name="Han B.P."/>
            <person name="Song L.R."/>
            <person name="Shu W.S."/>
        </authorList>
    </citation>
    <scope>NUCLEOTIDE SEQUENCE [LARGE SCALE GENOMIC DNA]</scope>
    <source>
        <strain evidence="7 8">FACHB-1370</strain>
    </source>
</reference>
<evidence type="ECO:0000256" key="2">
    <source>
        <dbReference type="ARBA" id="ARBA00022603"/>
    </source>
</evidence>
<evidence type="ECO:0000256" key="6">
    <source>
        <dbReference type="PROSITE-ProRule" id="PRU01016"/>
    </source>
</evidence>
<dbReference type="RefSeq" id="WP_054467127.1">
    <property type="nucleotide sequence ID" value="NZ_JACJSK010000011.1"/>
</dbReference>
<dbReference type="InterPro" id="IPR031303">
    <property type="entry name" value="C5_meth_CS"/>
</dbReference>
<dbReference type="InterPro" id="IPR029063">
    <property type="entry name" value="SAM-dependent_MTases_sf"/>
</dbReference>
<dbReference type="PRINTS" id="PR00105">
    <property type="entry name" value="C5METTRFRASE"/>
</dbReference>
<keyword evidence="3 6" id="KW-0808">Transferase</keyword>
<organism evidence="7 8">
    <name type="scientific">Planktothricoides raciborskii FACHB-1370</name>
    <dbReference type="NCBI Taxonomy" id="2949576"/>
    <lineage>
        <taxon>Bacteria</taxon>
        <taxon>Bacillati</taxon>
        <taxon>Cyanobacteriota</taxon>
        <taxon>Cyanophyceae</taxon>
        <taxon>Oscillatoriophycideae</taxon>
        <taxon>Oscillatoriales</taxon>
        <taxon>Oscillatoriaceae</taxon>
        <taxon>Planktothricoides</taxon>
    </lineage>
</organism>
<dbReference type="SUPFAM" id="SSF53335">
    <property type="entry name" value="S-adenosyl-L-methionine-dependent methyltransferases"/>
    <property type="match status" value="1"/>
</dbReference>
<keyword evidence="5" id="KW-0680">Restriction system</keyword>
<dbReference type="PROSITE" id="PS00095">
    <property type="entry name" value="C5_MTASE_2"/>
    <property type="match status" value="1"/>
</dbReference>
<proteinExistence type="inferred from homology"/>
<gene>
    <name evidence="7" type="ORF">H6G72_10625</name>
</gene>
<dbReference type="Proteomes" id="UP000641954">
    <property type="component" value="Unassembled WGS sequence"/>
</dbReference>
<dbReference type="InterPro" id="IPR001525">
    <property type="entry name" value="C5_MeTfrase"/>
</dbReference>
<comment type="caution">
    <text evidence="7">The sequence shown here is derived from an EMBL/GenBank/DDBJ whole genome shotgun (WGS) entry which is preliminary data.</text>
</comment>
<evidence type="ECO:0000313" key="8">
    <source>
        <dbReference type="Proteomes" id="UP000641954"/>
    </source>
</evidence>
<evidence type="ECO:0000256" key="5">
    <source>
        <dbReference type="ARBA" id="ARBA00022747"/>
    </source>
</evidence>
<dbReference type="Gene3D" id="3.40.50.150">
    <property type="entry name" value="Vaccinia Virus protein VP39"/>
    <property type="match status" value="1"/>
</dbReference>
<keyword evidence="2 6" id="KW-0489">Methyltransferase</keyword>
<sequence>MSEKLFNVVELFAGAGGMTLGFGKAGFNHHTLIEWNPHALATLTRNQNHHIHLIANGQIYPDDVRTFDYAQINRPIHLVTGGPPCQPFSIGGKHHGNSDRRDMFPEAIRAVRELKPDGFVFENVKGILRKSFAEYFAYILLQLTYPITMWGQDESWQEHLARLENIHKRGISQELTYNVVWRSLNAANYGVPQTRERLFIVGFRSDLGIEWSFPEPTHSHEELLRSQWVTGDYWEKHQIPRSKRPQPPEKYQRKIEQIRVSPPLFSDRLIRPWQTVRDAISDLPDPTIEGNKANIFNHDLRLGAKSYPGHTGSLIDEPAKTLKAGDHGVPGGENMLRLPDGSLRYFTVRESARLQTFPDDYLIAGSWTESMRQLGNAVPVILSEIIAQSVGDRLVQVGEVQKPGFCCKY</sequence>
<dbReference type="InterPro" id="IPR050390">
    <property type="entry name" value="C5-Methyltransferase"/>
</dbReference>
<dbReference type="PANTHER" id="PTHR10629:SF52">
    <property type="entry name" value="DNA (CYTOSINE-5)-METHYLTRANSFERASE 1"/>
    <property type="match status" value="1"/>
</dbReference>
<evidence type="ECO:0000256" key="1">
    <source>
        <dbReference type="ARBA" id="ARBA00011975"/>
    </source>
</evidence>
<dbReference type="Pfam" id="PF00145">
    <property type="entry name" value="DNA_methylase"/>
    <property type="match status" value="2"/>
</dbReference>
<evidence type="ECO:0000256" key="4">
    <source>
        <dbReference type="ARBA" id="ARBA00022691"/>
    </source>
</evidence>
<dbReference type="EC" id="2.1.1.37" evidence="1"/>
<accession>A0ABR8EEX4</accession>
<dbReference type="PROSITE" id="PS51679">
    <property type="entry name" value="SAM_MT_C5"/>
    <property type="match status" value="1"/>
</dbReference>